<gene>
    <name evidence="2" type="ORF">AW09_004388</name>
</gene>
<evidence type="ECO:0000256" key="1">
    <source>
        <dbReference type="SAM" id="MobiDB-lite"/>
    </source>
</evidence>
<dbReference type="Proteomes" id="UP000020077">
    <property type="component" value="Unassembled WGS sequence"/>
</dbReference>
<reference evidence="2 3" key="1">
    <citation type="submission" date="2014-02" db="EMBL/GenBank/DDBJ databases">
        <title>Expanding our view of genomic diversity in Candidatus Accumulibacter clades.</title>
        <authorList>
            <person name="Skennerton C.T."/>
            <person name="Barr J.J."/>
            <person name="Slater F.R."/>
            <person name="Bond P.L."/>
            <person name="Tyson G.W."/>
        </authorList>
    </citation>
    <scope>NUCLEOTIDE SEQUENCE [LARGE SCALE GENOMIC DNA]</scope>
    <source>
        <strain evidence="3">BA-91</strain>
    </source>
</reference>
<comment type="caution">
    <text evidence="2">The sequence shown here is derived from an EMBL/GenBank/DDBJ whole genome shotgun (WGS) entry which is preliminary data.</text>
</comment>
<feature type="region of interest" description="Disordered" evidence="1">
    <location>
        <begin position="106"/>
        <end position="125"/>
    </location>
</feature>
<proteinExistence type="predicted"/>
<protein>
    <submittedName>
        <fullName evidence="2">Uncharacterized protein</fullName>
    </submittedName>
</protein>
<sequence length="271" mass="29002">MVERLQLGIERLQAAQLPQLPGQALAAATVGNRCEATDIAAGLLLLQPPQHLLEVERTLGKFRPRLEAGPDAVGSIADRQRRHLRAPRSDPRQRRQVAGDVRLTGTGQYGLQSRANPASGQPGHRPHGLFGLCPVALQLQHVQLLDQGVILDRQLPTQALDFGEELQSLLQILDHRCRPGLADLVEQRTALLQQGQAAPTGADDGLWPGRQVFAAAFAVSGGQLPIGRQGFGEGCGVGAQDEWPIVAAGLRQDSREDAEGAAPATVERCAR</sequence>
<dbReference type="EMBL" id="JDVG02000691">
    <property type="protein sequence ID" value="KFB70515.1"/>
    <property type="molecule type" value="Genomic_DNA"/>
</dbReference>
<feature type="compositionally biased region" description="Polar residues" evidence="1">
    <location>
        <begin position="106"/>
        <end position="119"/>
    </location>
</feature>
<evidence type="ECO:0000313" key="3">
    <source>
        <dbReference type="Proteomes" id="UP000020077"/>
    </source>
</evidence>
<dbReference type="AlphaFoldDB" id="A0A084Y721"/>
<feature type="region of interest" description="Disordered" evidence="1">
    <location>
        <begin position="76"/>
        <end position="101"/>
    </location>
</feature>
<accession>A0A084Y721</accession>
<organism evidence="2 3">
    <name type="scientific">Candidatus Accumulibacter phosphatis</name>
    <dbReference type="NCBI Taxonomy" id="327160"/>
    <lineage>
        <taxon>Bacteria</taxon>
        <taxon>Pseudomonadati</taxon>
        <taxon>Pseudomonadota</taxon>
        <taxon>Betaproteobacteria</taxon>
        <taxon>Candidatus Accumulibacter</taxon>
    </lineage>
</organism>
<name>A0A084Y721_9PROT</name>
<evidence type="ECO:0000313" key="2">
    <source>
        <dbReference type="EMBL" id="KFB70515.1"/>
    </source>
</evidence>